<dbReference type="EMBL" id="JADIME010000070">
    <property type="protein sequence ID" value="MBO8465630.1"/>
    <property type="molecule type" value="Genomic_DNA"/>
</dbReference>
<sequence>MDSADADRLKLHFTFSVPMSGRFMTTRFYPNGDAMPLDAVSASFDDEYTFTVGFDRRVMEKGKRYGGTIDAWSFRSCKAYPMMDNYQFEFVY</sequence>
<dbReference type="Proteomes" id="UP000823597">
    <property type="component" value="Unassembled WGS sequence"/>
</dbReference>
<dbReference type="AlphaFoldDB" id="A0A9D9I454"/>
<accession>A0A9D9I454</accession>
<evidence type="ECO:0000313" key="1">
    <source>
        <dbReference type="EMBL" id="MBO8465630.1"/>
    </source>
</evidence>
<evidence type="ECO:0000313" key="2">
    <source>
        <dbReference type="Proteomes" id="UP000823597"/>
    </source>
</evidence>
<name>A0A9D9I454_9BACT</name>
<protein>
    <submittedName>
        <fullName evidence="1">Uncharacterized protein</fullName>
    </submittedName>
</protein>
<proteinExistence type="predicted"/>
<gene>
    <name evidence="1" type="ORF">IAB93_06515</name>
</gene>
<comment type="caution">
    <text evidence="1">The sequence shown here is derived from an EMBL/GenBank/DDBJ whole genome shotgun (WGS) entry which is preliminary data.</text>
</comment>
<organism evidence="1 2">
    <name type="scientific">Candidatus Merdivivens pullistercoris</name>
    <dbReference type="NCBI Taxonomy" id="2840873"/>
    <lineage>
        <taxon>Bacteria</taxon>
        <taxon>Pseudomonadati</taxon>
        <taxon>Bacteroidota</taxon>
        <taxon>Bacteroidia</taxon>
        <taxon>Bacteroidales</taxon>
        <taxon>Muribaculaceae</taxon>
        <taxon>Muribaculaceae incertae sedis</taxon>
        <taxon>Candidatus Merdivivens</taxon>
    </lineage>
</organism>
<reference evidence="1" key="1">
    <citation type="submission" date="2020-10" db="EMBL/GenBank/DDBJ databases">
        <authorList>
            <person name="Gilroy R."/>
        </authorList>
    </citation>
    <scope>NUCLEOTIDE SEQUENCE</scope>
    <source>
        <strain evidence="1">10037</strain>
    </source>
</reference>
<reference evidence="1" key="2">
    <citation type="journal article" date="2021" name="PeerJ">
        <title>Extensive microbial diversity within the chicken gut microbiome revealed by metagenomics and culture.</title>
        <authorList>
            <person name="Gilroy R."/>
            <person name="Ravi A."/>
            <person name="Getino M."/>
            <person name="Pursley I."/>
            <person name="Horton D.L."/>
            <person name="Alikhan N.F."/>
            <person name="Baker D."/>
            <person name="Gharbi K."/>
            <person name="Hall N."/>
            <person name="Watson M."/>
            <person name="Adriaenssens E.M."/>
            <person name="Foster-Nyarko E."/>
            <person name="Jarju S."/>
            <person name="Secka A."/>
            <person name="Antonio M."/>
            <person name="Oren A."/>
            <person name="Chaudhuri R.R."/>
            <person name="La Ragione R."/>
            <person name="Hildebrand F."/>
            <person name="Pallen M.J."/>
        </authorList>
    </citation>
    <scope>NUCLEOTIDE SEQUENCE</scope>
    <source>
        <strain evidence="1">10037</strain>
    </source>
</reference>